<protein>
    <submittedName>
        <fullName evidence="9">Eicosapentaenoic 8R-lipoxygenase</fullName>
    </submittedName>
</protein>
<dbReference type="EMBL" id="LC532820">
    <property type="protein sequence ID" value="BCD33916.1"/>
    <property type="molecule type" value="mRNA"/>
</dbReference>
<dbReference type="SMART" id="SM00308">
    <property type="entry name" value="LH2"/>
    <property type="match status" value="1"/>
</dbReference>
<evidence type="ECO:0000256" key="5">
    <source>
        <dbReference type="PROSITE-ProRule" id="PRU00152"/>
    </source>
</evidence>
<dbReference type="PROSITE" id="PS51393">
    <property type="entry name" value="LIPOXYGENASE_3"/>
    <property type="match status" value="1"/>
</dbReference>
<reference evidence="9" key="1">
    <citation type="submission" date="2020-03" db="EMBL/GenBank/DDBJ databases">
        <title>Identification of a novel enzyme from E. pacifica that acts as an eicosapentaenoic 8R- LOX and docosahexaenoic 10R-LOX.</title>
        <authorList>
            <person name="Yamada H."/>
        </authorList>
    </citation>
    <scope>NUCLEOTIDE SEQUENCE</scope>
</reference>
<dbReference type="GO" id="GO:0016702">
    <property type="term" value="F:oxidoreductase activity, acting on single donors with incorporation of molecular oxygen, incorporation of two atoms of oxygen"/>
    <property type="evidence" value="ECO:0007669"/>
    <property type="project" value="InterPro"/>
</dbReference>
<dbReference type="SUPFAM" id="SSF48484">
    <property type="entry name" value="Lipoxigenase"/>
    <property type="match status" value="1"/>
</dbReference>
<evidence type="ECO:0000256" key="1">
    <source>
        <dbReference type="ARBA" id="ARBA00022723"/>
    </source>
</evidence>
<dbReference type="Pfam" id="PF01477">
    <property type="entry name" value="PLAT"/>
    <property type="match status" value="1"/>
</dbReference>
<dbReference type="Gene3D" id="1.20.245.10">
    <property type="entry name" value="Lipoxygenase-1, Domain 5"/>
    <property type="match status" value="1"/>
</dbReference>
<dbReference type="CDD" id="cd00113">
    <property type="entry name" value="PLAT"/>
    <property type="match status" value="1"/>
</dbReference>
<dbReference type="PROSITE" id="PS00081">
    <property type="entry name" value="LIPOXYGENASE_2"/>
    <property type="match status" value="1"/>
</dbReference>
<name>A0A7G1H6X8_9EUCA</name>
<dbReference type="PROSITE" id="PS50095">
    <property type="entry name" value="PLAT"/>
    <property type="match status" value="1"/>
</dbReference>
<dbReference type="PANTHER" id="PTHR11771">
    <property type="entry name" value="LIPOXYGENASE"/>
    <property type="match status" value="1"/>
</dbReference>
<dbReference type="AlphaFoldDB" id="A0A7G1H6X8"/>
<dbReference type="InterPro" id="IPR001024">
    <property type="entry name" value="PLAT/LH2_dom"/>
</dbReference>
<evidence type="ECO:0000313" key="9">
    <source>
        <dbReference type="EMBL" id="BCD33916.1"/>
    </source>
</evidence>
<evidence type="ECO:0000259" key="8">
    <source>
        <dbReference type="PROSITE" id="PS51393"/>
    </source>
</evidence>
<evidence type="ECO:0000256" key="4">
    <source>
        <dbReference type="ARBA" id="ARBA00023098"/>
    </source>
</evidence>
<dbReference type="PRINTS" id="PR00087">
    <property type="entry name" value="LIPOXYGENASE"/>
</dbReference>
<dbReference type="InterPro" id="IPR020834">
    <property type="entry name" value="LipOase_CS"/>
</dbReference>
<keyword evidence="3" id="KW-0560">Oxidoreductase</keyword>
<evidence type="ECO:0000256" key="6">
    <source>
        <dbReference type="SAM" id="MobiDB-lite"/>
    </source>
</evidence>
<dbReference type="InterPro" id="IPR036226">
    <property type="entry name" value="LipOase_C_sf"/>
</dbReference>
<dbReference type="SUPFAM" id="SSF49723">
    <property type="entry name" value="Lipase/lipooxygenase domain (PLAT/LH2 domain)"/>
    <property type="match status" value="1"/>
</dbReference>
<dbReference type="InterPro" id="IPR036392">
    <property type="entry name" value="PLAT/LH2_dom_sf"/>
</dbReference>
<keyword evidence="1" id="KW-0479">Metal-binding</keyword>
<dbReference type="GO" id="GO:0034440">
    <property type="term" value="P:lipid oxidation"/>
    <property type="evidence" value="ECO:0007669"/>
    <property type="project" value="InterPro"/>
</dbReference>
<feature type="domain" description="Lipoxygenase" evidence="8">
    <location>
        <begin position="128"/>
        <end position="691"/>
    </location>
</feature>
<sequence length="691" mass="79408">MAPIKEKKSFKLTAATGNQDGAGTDANVYVTFEDEEGRRTKEKKLDKLLYNDLEKGKKDKYDINAPVEFGAVKKLHVHRDSTGLGDSWFCDYFEIKDLRFKGNNNEPSPTKKEYYYFPIHRWISSQHRYEFDEYGTCLPQADPCIGPRKADLEAKKSSYNYVYRIGAMAATDTTDACVGHCAQVETLPADEKFSEDYYWNFATDKLKLLAETKWMEWTNQTKWNSLSDLRSVYKKSLGEPKCLDVWREDWWFGLQRLQGVNPVIIELCTQIPDNLAVTDTTVEGLMDDLTLNEALENKKIFICDLKIMDGLCCKENRELAAPLALFYLNKENKLLPIALQLKQEKGDDNPVFTPKDSKNTWLVAKMFYNNSEAQHHQALTHLGYTHLLMEGVVVCTHRNLSPSHPLFKLMAPHFLFLLAINSRGLEKLVSEGGWVDCCMTQGLCGILDLMKRGFEAWTYTKFGSVSAELEARGVLNKDVLPYYPYRDDALPLFAEIRKYVKTIVEHHYDNEDKMKEDWELKSWREELAKQRSENGVGLADIPGSKEDGFNSVDEVVDVVTMIISTCSLGHAASNFQQYEQYGYVPNYPGILMSTLPKEKKEYTEEEIMQILPDKRMTLDIMVITKLLSTKGTQSLGDFEMQYLYDPVGVQAAKDFRKNLDRLSKKNKLENVDRQWDFDWLDPEFVPNAISV</sequence>
<dbReference type="InterPro" id="IPR013819">
    <property type="entry name" value="LipOase_C"/>
</dbReference>
<comment type="caution">
    <text evidence="5">Lacks conserved residue(s) required for the propagation of feature annotation.</text>
</comment>
<organism evidence="9">
    <name type="scientific">Euphausia pacifica</name>
    <name type="common">North Pacific krill</name>
    <dbReference type="NCBI Taxonomy" id="102976"/>
    <lineage>
        <taxon>Eukaryota</taxon>
        <taxon>Metazoa</taxon>
        <taxon>Ecdysozoa</taxon>
        <taxon>Arthropoda</taxon>
        <taxon>Crustacea</taxon>
        <taxon>Multicrustacea</taxon>
        <taxon>Malacostraca</taxon>
        <taxon>Eumalacostraca</taxon>
        <taxon>Eucarida</taxon>
        <taxon>Euphausiacea</taxon>
        <taxon>Euphausiidae</taxon>
        <taxon>Euphausia</taxon>
    </lineage>
</organism>
<evidence type="ECO:0000256" key="3">
    <source>
        <dbReference type="ARBA" id="ARBA00023002"/>
    </source>
</evidence>
<dbReference type="Pfam" id="PF00305">
    <property type="entry name" value="Lipoxygenase"/>
    <property type="match status" value="1"/>
</dbReference>
<feature type="domain" description="PLAT" evidence="7">
    <location>
        <begin position="8"/>
        <end position="137"/>
    </location>
</feature>
<feature type="region of interest" description="Disordered" evidence="6">
    <location>
        <begin position="1"/>
        <end position="20"/>
    </location>
</feature>
<accession>A0A7G1H6X8</accession>
<dbReference type="InterPro" id="IPR000907">
    <property type="entry name" value="LipOase"/>
</dbReference>
<keyword evidence="4" id="KW-0443">Lipid metabolism</keyword>
<dbReference type="Gene3D" id="3.10.450.60">
    <property type="match status" value="1"/>
</dbReference>
<dbReference type="GO" id="GO:0046872">
    <property type="term" value="F:metal ion binding"/>
    <property type="evidence" value="ECO:0007669"/>
    <property type="project" value="UniProtKB-KW"/>
</dbReference>
<evidence type="ECO:0000259" key="7">
    <source>
        <dbReference type="PROSITE" id="PS50095"/>
    </source>
</evidence>
<dbReference type="Gene3D" id="2.40.180.10">
    <property type="entry name" value="Catalase core domain"/>
    <property type="match status" value="1"/>
</dbReference>
<keyword evidence="2" id="KW-0223">Dioxygenase</keyword>
<evidence type="ECO:0000256" key="2">
    <source>
        <dbReference type="ARBA" id="ARBA00022964"/>
    </source>
</evidence>
<proteinExistence type="evidence at transcript level"/>